<keyword evidence="4" id="KW-1185">Reference proteome</keyword>
<evidence type="ECO:0000259" key="2">
    <source>
        <dbReference type="Pfam" id="PF13568"/>
    </source>
</evidence>
<dbReference type="Pfam" id="PF13568">
    <property type="entry name" value="OMP_b-brl_2"/>
    <property type="match status" value="1"/>
</dbReference>
<evidence type="ECO:0000313" key="4">
    <source>
        <dbReference type="Proteomes" id="UP000184474"/>
    </source>
</evidence>
<dbReference type="STRING" id="156994.SAMN04488028_11078"/>
<evidence type="ECO:0000313" key="3">
    <source>
        <dbReference type="EMBL" id="SHK87351.1"/>
    </source>
</evidence>
<reference evidence="4" key="1">
    <citation type="submission" date="2016-11" db="EMBL/GenBank/DDBJ databases">
        <authorList>
            <person name="Varghese N."/>
            <person name="Submissions S."/>
        </authorList>
    </citation>
    <scope>NUCLEOTIDE SEQUENCE [LARGE SCALE GENOMIC DNA]</scope>
    <source>
        <strain evidence="4">DSM 26134</strain>
    </source>
</reference>
<feature type="chain" id="PRO_5012477860" evidence="1">
    <location>
        <begin position="24"/>
        <end position="234"/>
    </location>
</feature>
<name>A0A1M6W0Q9_REIAG</name>
<protein>
    <submittedName>
        <fullName evidence="3">Outer membrane protein beta-barrel domain-containing protein</fullName>
    </submittedName>
</protein>
<sequence>MKTTKTRAAICIVTLVLTVIGSAAGQNRSNWGISVGSVSNKFTGDDPSSLSEYRFSIYTSYQVGALYEYAISSDVYLTSTPSYKQTGGTLWRENDAFDPNDEDSEKLIKTAKLKLHYLSIPVYFKVISDNTKWQYSVGLVYEYLIHHHGKNIQTQQDIQLSNYIHNYNLSASVSLGYRFHIKQQHFTIDLIYAQGLVNITQDLSQNNNNELPRLKTTSAETRFTWLLPHKNLQP</sequence>
<dbReference type="Proteomes" id="UP000184474">
    <property type="component" value="Unassembled WGS sequence"/>
</dbReference>
<feature type="domain" description="Outer membrane protein beta-barrel" evidence="2">
    <location>
        <begin position="26"/>
        <end position="200"/>
    </location>
</feature>
<evidence type="ECO:0000256" key="1">
    <source>
        <dbReference type="SAM" id="SignalP"/>
    </source>
</evidence>
<dbReference type="AlphaFoldDB" id="A0A1M6W0Q9"/>
<dbReference type="RefSeq" id="WP_073125152.1">
    <property type="nucleotide sequence ID" value="NZ_FRAA01000010.1"/>
</dbReference>
<feature type="signal peptide" evidence="1">
    <location>
        <begin position="1"/>
        <end position="23"/>
    </location>
</feature>
<dbReference type="InterPro" id="IPR025665">
    <property type="entry name" value="Beta-barrel_OMP_2"/>
</dbReference>
<keyword evidence="1" id="KW-0732">Signal</keyword>
<accession>A0A1M6W0Q9</accession>
<organism evidence="3 4">
    <name type="scientific">Reichenbachiella agariperforans</name>
    <dbReference type="NCBI Taxonomy" id="156994"/>
    <lineage>
        <taxon>Bacteria</taxon>
        <taxon>Pseudomonadati</taxon>
        <taxon>Bacteroidota</taxon>
        <taxon>Cytophagia</taxon>
        <taxon>Cytophagales</taxon>
        <taxon>Reichenbachiellaceae</taxon>
        <taxon>Reichenbachiella</taxon>
    </lineage>
</organism>
<gene>
    <name evidence="3" type="ORF">SAMN04488028_11078</name>
</gene>
<dbReference type="EMBL" id="FRAA01000010">
    <property type="protein sequence ID" value="SHK87351.1"/>
    <property type="molecule type" value="Genomic_DNA"/>
</dbReference>
<proteinExistence type="predicted"/>